<dbReference type="AlphaFoldDB" id="A0A9Q0MN26"/>
<dbReference type="OrthoDB" id="269227at2759"/>
<evidence type="ECO:0000256" key="2">
    <source>
        <dbReference type="ARBA" id="ARBA00010790"/>
    </source>
</evidence>
<evidence type="ECO:0000256" key="4">
    <source>
        <dbReference type="ARBA" id="ARBA00022827"/>
    </source>
</evidence>
<reference evidence="9" key="1">
    <citation type="submission" date="2022-07" db="EMBL/GenBank/DDBJ databases">
        <authorList>
            <person name="Trinca V."/>
            <person name="Uliana J.V.C."/>
            <person name="Torres T.T."/>
            <person name="Ward R.J."/>
            <person name="Monesi N."/>
        </authorList>
    </citation>
    <scope>NUCLEOTIDE SEQUENCE</scope>
    <source>
        <strain evidence="9">HSMRA1968</strain>
        <tissue evidence="9">Whole embryos</tissue>
    </source>
</reference>
<evidence type="ECO:0000256" key="3">
    <source>
        <dbReference type="ARBA" id="ARBA00022630"/>
    </source>
</evidence>
<feature type="binding site" evidence="5">
    <location>
        <begin position="626"/>
        <end position="627"/>
    </location>
    <ligand>
        <name>FAD</name>
        <dbReference type="ChEBI" id="CHEBI:57692"/>
    </ligand>
</feature>
<dbReference type="Gene3D" id="3.30.560.10">
    <property type="entry name" value="Glucose Oxidase, domain 3"/>
    <property type="match status" value="1"/>
</dbReference>
<accession>A0A9Q0MN26</accession>
<dbReference type="PANTHER" id="PTHR11552:SF147">
    <property type="entry name" value="CHOLINE DEHYDROGENASE, MITOCHONDRIAL"/>
    <property type="match status" value="1"/>
</dbReference>
<keyword evidence="10" id="KW-1185">Reference proteome</keyword>
<feature type="signal peptide" evidence="6">
    <location>
        <begin position="1"/>
        <end position="28"/>
    </location>
</feature>
<evidence type="ECO:0000256" key="1">
    <source>
        <dbReference type="ARBA" id="ARBA00001974"/>
    </source>
</evidence>
<comment type="similarity">
    <text evidence="2">Belongs to the GMC oxidoreductase family.</text>
</comment>
<evidence type="ECO:0000256" key="5">
    <source>
        <dbReference type="PIRSR" id="PIRSR000137-2"/>
    </source>
</evidence>
<dbReference type="SUPFAM" id="SSF54373">
    <property type="entry name" value="FAD-linked reductases, C-terminal domain"/>
    <property type="match status" value="1"/>
</dbReference>
<dbReference type="Proteomes" id="UP001151699">
    <property type="component" value="Chromosome C"/>
</dbReference>
<organism evidence="9 10">
    <name type="scientific">Pseudolycoriella hygida</name>
    <dbReference type="NCBI Taxonomy" id="35572"/>
    <lineage>
        <taxon>Eukaryota</taxon>
        <taxon>Metazoa</taxon>
        <taxon>Ecdysozoa</taxon>
        <taxon>Arthropoda</taxon>
        <taxon>Hexapoda</taxon>
        <taxon>Insecta</taxon>
        <taxon>Pterygota</taxon>
        <taxon>Neoptera</taxon>
        <taxon>Endopterygota</taxon>
        <taxon>Diptera</taxon>
        <taxon>Nematocera</taxon>
        <taxon>Sciaroidea</taxon>
        <taxon>Sciaridae</taxon>
        <taxon>Pseudolycoriella</taxon>
    </lineage>
</organism>
<dbReference type="SUPFAM" id="SSF51905">
    <property type="entry name" value="FAD/NAD(P)-binding domain"/>
    <property type="match status" value="1"/>
</dbReference>
<name>A0A9Q0MN26_9DIPT</name>
<comment type="cofactor">
    <cofactor evidence="1 5">
        <name>FAD</name>
        <dbReference type="ChEBI" id="CHEBI:57692"/>
    </cofactor>
</comment>
<protein>
    <submittedName>
        <fullName evidence="9">Glucose dehydrogenase [FAD, quinone]</fullName>
    </submittedName>
</protein>
<dbReference type="InterPro" id="IPR012132">
    <property type="entry name" value="GMC_OxRdtase"/>
</dbReference>
<keyword evidence="4 5" id="KW-0274">FAD</keyword>
<evidence type="ECO:0000313" key="10">
    <source>
        <dbReference type="Proteomes" id="UP001151699"/>
    </source>
</evidence>
<evidence type="ECO:0000256" key="6">
    <source>
        <dbReference type="SAM" id="SignalP"/>
    </source>
</evidence>
<dbReference type="GO" id="GO:0050660">
    <property type="term" value="F:flavin adenine dinucleotide binding"/>
    <property type="evidence" value="ECO:0007669"/>
    <property type="project" value="InterPro"/>
</dbReference>
<keyword evidence="6" id="KW-0732">Signal</keyword>
<evidence type="ECO:0000259" key="8">
    <source>
        <dbReference type="Pfam" id="PF05199"/>
    </source>
</evidence>
<keyword evidence="3" id="KW-0285">Flavoprotein</keyword>
<dbReference type="EMBL" id="WJQU01000004">
    <property type="protein sequence ID" value="KAJ6634970.1"/>
    <property type="molecule type" value="Genomic_DNA"/>
</dbReference>
<dbReference type="Gene3D" id="3.50.50.60">
    <property type="entry name" value="FAD/NAD(P)-binding domain"/>
    <property type="match status" value="1"/>
</dbReference>
<dbReference type="Pfam" id="PF05199">
    <property type="entry name" value="GMC_oxred_C"/>
    <property type="match status" value="1"/>
</dbReference>
<evidence type="ECO:0000313" key="9">
    <source>
        <dbReference type="EMBL" id="KAJ6634970.1"/>
    </source>
</evidence>
<feature type="domain" description="Glucose-methanol-choline oxidoreductase C-terminal" evidence="8">
    <location>
        <begin position="536"/>
        <end position="681"/>
    </location>
</feature>
<dbReference type="InterPro" id="IPR000172">
    <property type="entry name" value="GMC_OxRdtase_N"/>
</dbReference>
<dbReference type="GO" id="GO:0016614">
    <property type="term" value="F:oxidoreductase activity, acting on CH-OH group of donors"/>
    <property type="evidence" value="ECO:0007669"/>
    <property type="project" value="InterPro"/>
</dbReference>
<dbReference type="PANTHER" id="PTHR11552">
    <property type="entry name" value="GLUCOSE-METHANOL-CHOLINE GMC OXIDOREDUCTASE"/>
    <property type="match status" value="1"/>
</dbReference>
<sequence>MGLRTYNFWLSLVATVLIAYFCAGYVNGDKASEGSCDASRIDCRDGDNYLLTNAQGNNYNEKSQTKMDLLYSSPLAMTFQYLSRWFYKETPLRSLFKEFFEADRRNVDLGFDARNDDDEEYDFIVVGSGSAGATVTYRLTMDKHNYKVLLIEVGGNQFPLSGVPALLFELLNNPEIDWSDTIVPQKDACLAFKNNGVRFQRGKGLGGSPNLNWMVAMRGNPYDFDRWANESGDPQWTHKNLMPFFKKMETYRGNFPIGDVHGTDGPLNVDPNRFAPLYEEWMEVGREMGYKVKDPNGEGQDESFFPFVFSMKDGTRFSVQRAHIYPASRRPNLTIRSYSTATKIAFDDNNKAIGIHYETVRADGSRVKRYAGAKKEIILSAGVFGSPKLLMLSGIGPKEHLESLGIASRIDLPVGQNLQDHALFFIGPFSIDKSKTAKPNLDRDFNEDTFHEYVQHKTGPFAASGFGLGGGALIASSFGTEVWPDLYYSLLSLKMKPDTADFFQKTFGFKEGVLQKYFKPIVGKDALFHVLCLNLPKTVGEVKLKSKNPHDTLHIDPNYLDHKDDVQSVLEGVKFALRMSETKALKKIDTKLTPVLFPGCESHGNADYDNDGYWECFFRHMTQTMWHYTSTNKMGYGPEDKTSVVDSNLRVVGTKGLRVIDNSIQPKVVTTNTNLPAILIGEKGADLVLNTWA</sequence>
<gene>
    <name evidence="9" type="primary">Gld_9</name>
    <name evidence="9" type="ORF">Bhyg_13552</name>
</gene>
<proteinExistence type="inferred from homology"/>
<dbReference type="InterPro" id="IPR036188">
    <property type="entry name" value="FAD/NAD-bd_sf"/>
</dbReference>
<comment type="caution">
    <text evidence="9">The sequence shown here is derived from an EMBL/GenBank/DDBJ whole genome shotgun (WGS) entry which is preliminary data.</text>
</comment>
<feature type="binding site" evidence="5">
    <location>
        <begin position="212"/>
        <end position="215"/>
    </location>
    <ligand>
        <name>FAD</name>
        <dbReference type="ChEBI" id="CHEBI:57692"/>
    </ligand>
</feature>
<evidence type="ECO:0000259" key="7">
    <source>
        <dbReference type="Pfam" id="PF00732"/>
    </source>
</evidence>
<feature type="chain" id="PRO_5040388770" evidence="6">
    <location>
        <begin position="29"/>
        <end position="693"/>
    </location>
</feature>
<dbReference type="InterPro" id="IPR007867">
    <property type="entry name" value="GMC_OxRtase_C"/>
</dbReference>
<dbReference type="Pfam" id="PF00732">
    <property type="entry name" value="GMC_oxred_N"/>
    <property type="match status" value="1"/>
</dbReference>
<feature type="domain" description="Glucose-methanol-choline oxidoreductase N-terminal" evidence="7">
    <location>
        <begin position="121"/>
        <end position="422"/>
    </location>
</feature>
<dbReference type="PIRSF" id="PIRSF000137">
    <property type="entry name" value="Alcohol_oxidase"/>
    <property type="match status" value="1"/>
</dbReference>